<proteinExistence type="predicted"/>
<name>A0A415RZP5_MEDGN</name>
<gene>
    <name evidence="3" type="ORF">DWZ50_19015</name>
</gene>
<feature type="domain" description="Transposase DDE" evidence="2">
    <location>
        <begin position="416"/>
        <end position="534"/>
    </location>
</feature>
<dbReference type="Pfam" id="PF13751">
    <property type="entry name" value="DDE_Tnp_1_6"/>
    <property type="match status" value="1"/>
</dbReference>
<dbReference type="Pfam" id="PF05598">
    <property type="entry name" value="DUF772"/>
    <property type="match status" value="1"/>
</dbReference>
<evidence type="ECO:0000259" key="2">
    <source>
        <dbReference type="Pfam" id="PF13751"/>
    </source>
</evidence>
<evidence type="ECO:0000313" key="3">
    <source>
        <dbReference type="EMBL" id="RHM68276.1"/>
    </source>
</evidence>
<comment type="caution">
    <text evidence="3">The sequence shown here is derived from an EMBL/GenBank/DDBJ whole genome shotgun (WGS) entry which is preliminary data.</text>
</comment>
<dbReference type="Proteomes" id="UP000285610">
    <property type="component" value="Unassembled WGS sequence"/>
</dbReference>
<feature type="domain" description="Transposase InsH N-terminal" evidence="1">
    <location>
        <begin position="54"/>
        <end position="137"/>
    </location>
</feature>
<sequence length="550" mass="63260">MVYLLYNRDILAGKKVISMSFKENAYQQMSFTDSFSGLTAREQKALEKSWAKVFADEIFPAIDEKRFSVLYSDKASRPNTPVNVIVGALIIKELFDYSDDEMVENLMLDFRIQYALHTTSFEEQPLSDKTLSRFRKRCYDYETLHNKDLYHDCVKELSTSIAKLMGISGKVRRMDSMMIESNIRKLSRMELIYTCIAKLAMYVNKINVSALPDDLKHYIDPNDFNKVIYHQRSTDTDERMKQFLTDADKLLALCESDYNDSTEYDLFVRCLSEQTIVENESRRLRMKEDGGMKSTMLQNPSDPEATFRNKAGKEHRGYAANLEESVGTNGSVVTEYQYEQNNHSDSQFIQEHLEQMDKQKERTVIATDGAYSGIENTQLAADKNVELITTSLTGKPAPDILADFEFNEEGTKVLRCPAGHEPKSCSYMNQSNQCAVSFRHEQCVSCPYRDQCKPKIFKRVAKIVTSKAAHERAKIQRNMNSEEFKNYARLRNGVETVPSNIRRNYHLEKIPRGKQRGKFFFGSKIAALNFRKLLNDVKGLGHYAQNPVIV</sequence>
<organism evidence="3 4">
    <name type="scientific">Mediterraneibacter gnavus</name>
    <name type="common">Ruminococcus gnavus</name>
    <dbReference type="NCBI Taxonomy" id="33038"/>
    <lineage>
        <taxon>Bacteria</taxon>
        <taxon>Bacillati</taxon>
        <taxon>Bacillota</taxon>
        <taxon>Clostridia</taxon>
        <taxon>Lachnospirales</taxon>
        <taxon>Lachnospiraceae</taxon>
        <taxon>Mediterraneibacter</taxon>
    </lineage>
</organism>
<protein>
    <submittedName>
        <fullName evidence="3">Transposase</fullName>
    </submittedName>
</protein>
<evidence type="ECO:0000259" key="1">
    <source>
        <dbReference type="Pfam" id="PF05598"/>
    </source>
</evidence>
<accession>A0A415RZP5</accession>
<reference evidence="3 4" key="1">
    <citation type="submission" date="2018-08" db="EMBL/GenBank/DDBJ databases">
        <title>A genome reference for cultivated species of the human gut microbiota.</title>
        <authorList>
            <person name="Zou Y."/>
            <person name="Xue W."/>
            <person name="Luo G."/>
        </authorList>
    </citation>
    <scope>NUCLEOTIDE SEQUENCE [LARGE SCALE GENOMIC DNA]</scope>
    <source>
        <strain evidence="3 4">AF33-12</strain>
    </source>
</reference>
<dbReference type="InterPro" id="IPR025668">
    <property type="entry name" value="Tnp_DDE_dom"/>
</dbReference>
<evidence type="ECO:0000313" key="4">
    <source>
        <dbReference type="Proteomes" id="UP000285610"/>
    </source>
</evidence>
<dbReference type="InterPro" id="IPR008490">
    <property type="entry name" value="Transposase_InsH_N"/>
</dbReference>
<dbReference type="AlphaFoldDB" id="A0A415RZP5"/>
<dbReference type="EMBL" id="QRQE01000085">
    <property type="protein sequence ID" value="RHM68276.1"/>
    <property type="molecule type" value="Genomic_DNA"/>
</dbReference>